<dbReference type="EMBL" id="LT629971">
    <property type="protein sequence ID" value="SEH93296.1"/>
    <property type="molecule type" value="Genomic_DNA"/>
</dbReference>
<reference evidence="3" key="1">
    <citation type="submission" date="2016-10" db="EMBL/GenBank/DDBJ databases">
        <authorList>
            <person name="Varghese N."/>
            <person name="Submissions S."/>
        </authorList>
    </citation>
    <scope>NUCLEOTIDE SEQUENCE [LARGE SCALE GENOMIC DNA]</scope>
    <source>
        <strain evidence="3">DSM 45405</strain>
    </source>
</reference>
<dbReference type="OrthoDB" id="4588955at2"/>
<protein>
    <submittedName>
        <fullName evidence="2">Cellulose synthase subunit</fullName>
    </submittedName>
</protein>
<keyword evidence="1" id="KW-1133">Transmembrane helix</keyword>
<gene>
    <name evidence="2" type="ORF">SAMN04489835_5869</name>
</gene>
<accession>A0A1H6M382</accession>
<evidence type="ECO:0000256" key="1">
    <source>
        <dbReference type="SAM" id="Phobius"/>
    </source>
</evidence>
<organism evidence="2 3">
    <name type="scientific">Mycolicibacterium rutilum</name>
    <name type="common">Mycobacterium rutilum</name>
    <dbReference type="NCBI Taxonomy" id="370526"/>
    <lineage>
        <taxon>Bacteria</taxon>
        <taxon>Bacillati</taxon>
        <taxon>Actinomycetota</taxon>
        <taxon>Actinomycetes</taxon>
        <taxon>Mycobacteriales</taxon>
        <taxon>Mycobacteriaceae</taxon>
        <taxon>Mycolicibacterium</taxon>
    </lineage>
</organism>
<evidence type="ECO:0000313" key="2">
    <source>
        <dbReference type="EMBL" id="SEH93296.1"/>
    </source>
</evidence>
<dbReference type="Gene3D" id="2.60.120.260">
    <property type="entry name" value="Galactose-binding domain-like"/>
    <property type="match status" value="1"/>
</dbReference>
<dbReference type="STRING" id="370526.SAMN04489835_5869"/>
<keyword evidence="1" id="KW-0812">Transmembrane</keyword>
<feature type="transmembrane region" description="Helical" evidence="1">
    <location>
        <begin position="582"/>
        <end position="602"/>
    </location>
</feature>
<sequence length="608" mass="63252">MADAPTLGLPTLGADADLALYGLQGTQTLNFPVPAGLTPAELTATVELPPNVTAGSIAVTQDNRTVSRVDLPPDRAPISIPLAGAEVVDNAVTVLLRSQLLPPAGYCLYDTAIPLRLVNAAVVYTGRETPPQVVADFLPPVLERLTIYVPESPSRAESDAAVRLTTAVVARYGEQRTDVDVEALRGDAMAPPTPSGPFERNIVVREGPNAAVSLQGTDGVPALLITGPANDLLNQARLLSSDLSQLALASKAVAGPIKSSPQLPGNETTIRELGQPGVNATALKPQVTVGLDQTRLGRPVKGVRVHLKGSYTPLPASLGGQVVASVNGQTVDRWPIDASGAIDRWVDVPDELLQRYTNLGVAVDLSGNTGRCGEFQPVTLTIDGATTVETTQADPPVPAGFQSLPQAVMPRMLVGLGADFADTRRAVAIAEGLQRLSALPIDTEVVSVDDALATQSPALVVAADGWPGDRPELPVSSAADGELDVDRLDGERTTLRLDPGLRFGSLQTVSDDNRTVLVATSNGDAGELDSLLGWLDGDSRRWARLSGVAVIAPAGEEPVTVAGESPATDQAADTETKPAATLWLGAGATVAAAAALIGWLLLRRRRRA</sequence>
<dbReference type="AlphaFoldDB" id="A0A1H6M382"/>
<name>A0A1H6M382_MYCRU</name>
<evidence type="ECO:0000313" key="3">
    <source>
        <dbReference type="Proteomes" id="UP000182915"/>
    </source>
</evidence>
<keyword evidence="1" id="KW-0472">Membrane</keyword>
<keyword evidence="3" id="KW-1185">Reference proteome</keyword>
<proteinExistence type="predicted"/>
<dbReference type="Proteomes" id="UP000182915">
    <property type="component" value="Chromosome I"/>
</dbReference>